<gene>
    <name evidence="6" type="primary">rsmG</name>
    <name evidence="8" type="ORF">FHU39_003693</name>
</gene>
<dbReference type="Pfam" id="PF02527">
    <property type="entry name" value="GidB"/>
    <property type="match status" value="1"/>
</dbReference>
<accession>A0A839NGV8</accession>
<dbReference type="SUPFAM" id="SSF53335">
    <property type="entry name" value="S-adenosyl-L-methionine-dependent methyltransferases"/>
    <property type="match status" value="1"/>
</dbReference>
<feature type="region of interest" description="Disordered" evidence="7">
    <location>
        <begin position="223"/>
        <end position="251"/>
    </location>
</feature>
<dbReference type="InterPro" id="IPR029063">
    <property type="entry name" value="SAM-dependent_MTases_sf"/>
</dbReference>
<feature type="binding site" evidence="6">
    <location>
        <position position="90"/>
    </location>
    <ligand>
        <name>S-adenosyl-L-methionine</name>
        <dbReference type="ChEBI" id="CHEBI:59789"/>
    </ligand>
</feature>
<keyword evidence="2 6" id="KW-0698">rRNA processing</keyword>
<comment type="caution">
    <text evidence="8">The sequence shown here is derived from an EMBL/GenBank/DDBJ whole genome shotgun (WGS) entry which is preliminary data.</text>
</comment>
<dbReference type="AlphaFoldDB" id="A0A839NGV8"/>
<dbReference type="HAMAP" id="MF_00074">
    <property type="entry name" value="16SrRNA_methyltr_G"/>
    <property type="match status" value="1"/>
</dbReference>
<keyword evidence="4 6" id="KW-0808">Transferase</keyword>
<keyword evidence="9" id="KW-1185">Reference proteome</keyword>
<reference evidence="8 9" key="1">
    <citation type="submission" date="2020-08" db="EMBL/GenBank/DDBJ databases">
        <title>Sequencing the genomes of 1000 actinobacteria strains.</title>
        <authorList>
            <person name="Klenk H.-P."/>
        </authorList>
    </citation>
    <scope>NUCLEOTIDE SEQUENCE [LARGE SCALE GENOMIC DNA]</scope>
    <source>
        <strain evidence="8 9">DSM 105369</strain>
    </source>
</reference>
<protein>
    <recommendedName>
        <fullName evidence="6">Ribosomal RNA small subunit methyltransferase G</fullName>
        <ecNumber evidence="6">2.1.1.-</ecNumber>
    </recommendedName>
    <alternativeName>
        <fullName evidence="6">16S rRNA 7-methylguanosine methyltransferase</fullName>
        <shortName evidence="6">16S rRNA m7G methyltransferase</shortName>
    </alternativeName>
</protein>
<feature type="binding site" evidence="6">
    <location>
        <position position="85"/>
    </location>
    <ligand>
        <name>S-adenosyl-L-methionine</name>
        <dbReference type="ChEBI" id="CHEBI:59789"/>
    </ligand>
</feature>
<evidence type="ECO:0000256" key="1">
    <source>
        <dbReference type="ARBA" id="ARBA00022490"/>
    </source>
</evidence>
<dbReference type="EMBL" id="JACHVQ010000003">
    <property type="protein sequence ID" value="MBB2893662.1"/>
    <property type="molecule type" value="Genomic_DNA"/>
</dbReference>
<dbReference type="InterPro" id="IPR003682">
    <property type="entry name" value="rRNA_ssu_MeTfrase_G"/>
</dbReference>
<dbReference type="RefSeq" id="WP_343065987.1">
    <property type="nucleotide sequence ID" value="NZ_JACHVQ010000003.1"/>
</dbReference>
<dbReference type="PANTHER" id="PTHR31760">
    <property type="entry name" value="S-ADENOSYL-L-METHIONINE-DEPENDENT METHYLTRANSFERASES SUPERFAMILY PROTEIN"/>
    <property type="match status" value="1"/>
</dbReference>
<dbReference type="EC" id="2.1.1.-" evidence="6"/>
<dbReference type="GO" id="GO:0005829">
    <property type="term" value="C:cytosol"/>
    <property type="evidence" value="ECO:0007669"/>
    <property type="project" value="TreeGrafter"/>
</dbReference>
<organism evidence="8 9">
    <name type="scientific">Flexivirga oryzae</name>
    <dbReference type="NCBI Taxonomy" id="1794944"/>
    <lineage>
        <taxon>Bacteria</taxon>
        <taxon>Bacillati</taxon>
        <taxon>Actinomycetota</taxon>
        <taxon>Actinomycetes</taxon>
        <taxon>Micrococcales</taxon>
        <taxon>Dermacoccaceae</taxon>
        <taxon>Flexivirga</taxon>
    </lineage>
</organism>
<comment type="similarity">
    <text evidence="6">Belongs to the methyltransferase superfamily. RNA methyltransferase RsmG family.</text>
</comment>
<dbReference type="NCBIfam" id="TIGR00138">
    <property type="entry name" value="rsmG_gidB"/>
    <property type="match status" value="1"/>
</dbReference>
<evidence type="ECO:0000256" key="2">
    <source>
        <dbReference type="ARBA" id="ARBA00022552"/>
    </source>
</evidence>
<evidence type="ECO:0000256" key="3">
    <source>
        <dbReference type="ARBA" id="ARBA00022603"/>
    </source>
</evidence>
<evidence type="ECO:0000256" key="4">
    <source>
        <dbReference type="ARBA" id="ARBA00022679"/>
    </source>
</evidence>
<comment type="subcellular location">
    <subcellularLocation>
        <location evidence="6">Cytoplasm</location>
    </subcellularLocation>
</comment>
<feature type="binding site" evidence="6">
    <location>
        <begin position="136"/>
        <end position="137"/>
    </location>
    <ligand>
        <name>S-adenosyl-L-methionine</name>
        <dbReference type="ChEBI" id="CHEBI:59789"/>
    </ligand>
</feature>
<keyword evidence="5 6" id="KW-0949">S-adenosyl-L-methionine</keyword>
<evidence type="ECO:0000256" key="5">
    <source>
        <dbReference type="ARBA" id="ARBA00022691"/>
    </source>
</evidence>
<name>A0A839NGV8_9MICO</name>
<evidence type="ECO:0000256" key="6">
    <source>
        <dbReference type="HAMAP-Rule" id="MF_00074"/>
    </source>
</evidence>
<evidence type="ECO:0000313" key="8">
    <source>
        <dbReference type="EMBL" id="MBB2893662.1"/>
    </source>
</evidence>
<evidence type="ECO:0000313" key="9">
    <source>
        <dbReference type="Proteomes" id="UP000559182"/>
    </source>
</evidence>
<dbReference type="Gene3D" id="3.40.50.150">
    <property type="entry name" value="Vaccinia Virus protein VP39"/>
    <property type="match status" value="1"/>
</dbReference>
<comment type="function">
    <text evidence="6">Specifically methylates the N7 position of a guanine in 16S rRNA.</text>
</comment>
<sequence>MKPDSARQTERLETAAVPETPVAAERIFADRLPEALRYAEILAGSGVIRGLLGPRETPRLWERHILNCAVITELIDEDATVIDVGSGAGLPGLVIAIRRPDLHVTLVEPLLRRVRWLHEVVEELELTNVQVARGRAEALWDEVPAADVVTSRAVSALENLAVWSVPLVRPGGWWLPMKGASVAEEIDGCRSLLTEVGVTSIDITECGVGVLDEPTTVARLAIGTPRRLGPSSAKRANRRKRAPSGRSADNR</sequence>
<dbReference type="GO" id="GO:0070043">
    <property type="term" value="F:rRNA (guanine-N7-)-methyltransferase activity"/>
    <property type="evidence" value="ECO:0007669"/>
    <property type="project" value="UniProtKB-UniRule"/>
</dbReference>
<comment type="caution">
    <text evidence="6">Lacks conserved residue(s) required for the propagation of feature annotation.</text>
</comment>
<dbReference type="CDD" id="cd02440">
    <property type="entry name" value="AdoMet_MTases"/>
    <property type="match status" value="1"/>
</dbReference>
<evidence type="ECO:0000256" key="7">
    <source>
        <dbReference type="SAM" id="MobiDB-lite"/>
    </source>
</evidence>
<proteinExistence type="inferred from homology"/>
<feature type="binding site" evidence="6">
    <location>
        <position position="152"/>
    </location>
    <ligand>
        <name>S-adenosyl-L-methionine</name>
        <dbReference type="ChEBI" id="CHEBI:59789"/>
    </ligand>
</feature>
<dbReference type="Proteomes" id="UP000559182">
    <property type="component" value="Unassembled WGS sequence"/>
</dbReference>
<dbReference type="PANTHER" id="PTHR31760:SF0">
    <property type="entry name" value="S-ADENOSYL-L-METHIONINE-DEPENDENT METHYLTRANSFERASES SUPERFAMILY PROTEIN"/>
    <property type="match status" value="1"/>
</dbReference>
<keyword evidence="3 6" id="KW-0489">Methyltransferase</keyword>
<keyword evidence="1 6" id="KW-0963">Cytoplasm</keyword>